<dbReference type="Proteomes" id="UP000199706">
    <property type="component" value="Unassembled WGS sequence"/>
</dbReference>
<sequence>MNWLGEYFAQRTSPLTLSLWAHPPLVLGPDGPVAQPAFALPYPGVPLEFTPARTVEQGSQRYELPARYDAVPPLTTSTAGLPSGEASSQFFREVTIYAPSAFNPDFLITINRVFSFVPVFSSDGSPGFFGSSMDIAKETYLPSQMRLPWTFHGYISI</sequence>
<name>A0A1G8JV53_9BURK</name>
<accession>A0A1G8JV53</accession>
<dbReference type="OrthoDB" id="9007283at2"/>
<protein>
    <submittedName>
        <fullName evidence="1">Uncharacterized protein</fullName>
    </submittedName>
</protein>
<dbReference type="EMBL" id="FNCJ01000021">
    <property type="protein sequence ID" value="SDI35038.1"/>
    <property type="molecule type" value="Genomic_DNA"/>
</dbReference>
<evidence type="ECO:0000313" key="2">
    <source>
        <dbReference type="Proteomes" id="UP000199706"/>
    </source>
</evidence>
<reference evidence="1 2" key="1">
    <citation type="submission" date="2016-10" db="EMBL/GenBank/DDBJ databases">
        <authorList>
            <person name="de Groot N.N."/>
        </authorList>
    </citation>
    <scope>NUCLEOTIDE SEQUENCE [LARGE SCALE GENOMIC DNA]</scope>
    <source>
        <strain evidence="1 2">LMG 2247</strain>
    </source>
</reference>
<evidence type="ECO:0000313" key="1">
    <source>
        <dbReference type="EMBL" id="SDI35038.1"/>
    </source>
</evidence>
<gene>
    <name evidence="1" type="ORF">SAMN05216466_12159</name>
</gene>
<dbReference type="RefSeq" id="WP_090692375.1">
    <property type="nucleotide sequence ID" value="NZ_CADERL010000030.1"/>
</dbReference>
<proteinExistence type="predicted"/>
<organism evidence="1 2">
    <name type="scientific">Paraburkholderia phenazinium</name>
    <dbReference type="NCBI Taxonomy" id="60549"/>
    <lineage>
        <taxon>Bacteria</taxon>
        <taxon>Pseudomonadati</taxon>
        <taxon>Pseudomonadota</taxon>
        <taxon>Betaproteobacteria</taxon>
        <taxon>Burkholderiales</taxon>
        <taxon>Burkholderiaceae</taxon>
        <taxon>Paraburkholderia</taxon>
    </lineage>
</organism>
<dbReference type="AlphaFoldDB" id="A0A1G8JV53"/>